<evidence type="ECO:0000313" key="1">
    <source>
        <dbReference type="EMBL" id="NHN76990.1"/>
    </source>
</evidence>
<evidence type="ECO:0000313" key="2">
    <source>
        <dbReference type="Proteomes" id="UP000736384"/>
    </source>
</evidence>
<protein>
    <submittedName>
        <fullName evidence="1">Uncharacterized protein</fullName>
    </submittedName>
</protein>
<dbReference type="Proteomes" id="UP000736384">
    <property type="component" value="Unassembled WGS sequence"/>
</dbReference>
<comment type="caution">
    <text evidence="1">The sequence shown here is derived from an EMBL/GenBank/DDBJ whole genome shotgun (WGS) entry which is preliminary data.</text>
</comment>
<dbReference type="AlphaFoldDB" id="A0AA43Z4X6"/>
<gene>
    <name evidence="1" type="ORF">HA520_06755</name>
</gene>
<reference evidence="1" key="1">
    <citation type="submission" date="2020-03" db="EMBL/GenBank/DDBJ databases">
        <title>Genome assembly of Azotobacter chroococcum W5.</title>
        <authorList>
            <person name="Kannepalli A."/>
        </authorList>
    </citation>
    <scope>NUCLEOTIDE SEQUENCE</scope>
    <source>
        <strain evidence="1">W5</strain>
    </source>
</reference>
<organism evidence="1 2">
    <name type="scientific">Azotobacter chroococcum</name>
    <dbReference type="NCBI Taxonomy" id="353"/>
    <lineage>
        <taxon>Bacteria</taxon>
        <taxon>Pseudomonadati</taxon>
        <taxon>Pseudomonadota</taxon>
        <taxon>Gammaproteobacteria</taxon>
        <taxon>Pseudomonadales</taxon>
        <taxon>Pseudomonadaceae</taxon>
        <taxon>Azotobacter</taxon>
    </lineage>
</organism>
<sequence length="121" mass="13556">MGIETASGDGLHAAQNILGHVDMTYGPIAEYLSDPDAAAYTLELISRDLWRAYDEPIFVPTKGRPTRTLRQAAANYSFIYGDPIVYTDPLHPLTFMNYGAIHPRCLVRMNQSSVQRQREPS</sequence>
<accession>A0AA43Z4X6</accession>
<dbReference type="RefSeq" id="WP_165892078.1">
    <property type="nucleotide sequence ID" value="NZ_JAAPAP010000004.1"/>
</dbReference>
<proteinExistence type="predicted"/>
<name>A0AA43Z4X6_9GAMM</name>
<dbReference type="EMBL" id="JAAPAP010000004">
    <property type="protein sequence ID" value="NHN76990.1"/>
    <property type="molecule type" value="Genomic_DNA"/>
</dbReference>